<dbReference type="PANTHER" id="PTHR12311">
    <property type="entry name" value="ACTIVATOR OF BASAL TRANSCRIPTION 1"/>
    <property type="match status" value="1"/>
</dbReference>
<dbReference type="GO" id="GO:0034462">
    <property type="term" value="P:small-subunit processome assembly"/>
    <property type="evidence" value="ECO:0007669"/>
    <property type="project" value="TreeGrafter"/>
</dbReference>
<evidence type="ECO:0000256" key="7">
    <source>
        <dbReference type="ARBA" id="ARBA00032634"/>
    </source>
</evidence>
<dbReference type="CDD" id="cd12263">
    <property type="entry name" value="RRM_ABT1_like"/>
    <property type="match status" value="1"/>
</dbReference>
<proteinExistence type="inferred from homology"/>
<dbReference type="InterPro" id="IPR012677">
    <property type="entry name" value="Nucleotide-bd_a/b_plait_sf"/>
</dbReference>
<sequence>MPASKKSTKAAKLPIADVAGDLSDDFDVSSDEEGVFPAKGVKKAHLPVAGDAESDDEEEVFGSDDEEEELGDDNDDEEAAKETTGDDNNDGVDDKDDEAKEDTEQAQSQIPEKLNKKLKKMTPERLAKEQKRVKKSGVVHLTSVPPFMQPSKLRSIMSRFGPVGRIFLQPEDEKLRRKRIKYKGNKRQNFTEGWVEFEKKKHAKLCAMTMNGQKIGGNKKDRYHDDILNLRYLRKYTWQDLQQQLATENEVRQAKLALEVSRQRKVNKTFIENVETAKMIERAKKRRAEDEEAPKKHEDDDKVRRTFKQRKIASARADADTTKFTKEKAGDQLESVINQIF</sequence>
<gene>
    <name evidence="9" type="ORF">DIURU_002245</name>
</gene>
<dbReference type="AlphaFoldDB" id="A0A642UR90"/>
<dbReference type="GO" id="GO:0005730">
    <property type="term" value="C:nucleolus"/>
    <property type="evidence" value="ECO:0007669"/>
    <property type="project" value="UniProtKB-SubCell"/>
</dbReference>
<evidence type="ECO:0000313" key="10">
    <source>
        <dbReference type="Proteomes" id="UP000449547"/>
    </source>
</evidence>
<dbReference type="GO" id="GO:0000480">
    <property type="term" value="P:endonucleolytic cleavage in 5'-ETS of tricistronic rRNA transcript (SSU-rRNA, 5.8S rRNA, LSU-rRNA)"/>
    <property type="evidence" value="ECO:0007669"/>
    <property type="project" value="TreeGrafter"/>
</dbReference>
<keyword evidence="5" id="KW-0694">RNA-binding</keyword>
<evidence type="ECO:0000256" key="4">
    <source>
        <dbReference type="ARBA" id="ARBA00021800"/>
    </source>
</evidence>
<evidence type="ECO:0000256" key="8">
    <source>
        <dbReference type="SAM" id="MobiDB-lite"/>
    </source>
</evidence>
<protein>
    <recommendedName>
        <fullName evidence="3">Pre-rRNA-processing protein ESF2</fullName>
    </recommendedName>
    <alternativeName>
        <fullName evidence="7">18S rRNA factor 2</fullName>
    </alternativeName>
    <alternativeName>
        <fullName evidence="4">Pre-rRNA-processing protein esf2</fullName>
    </alternativeName>
</protein>
<dbReference type="Proteomes" id="UP000449547">
    <property type="component" value="Unassembled WGS sequence"/>
</dbReference>
<dbReference type="InterPro" id="IPR039119">
    <property type="entry name" value="ABT1/Esf2"/>
</dbReference>
<feature type="compositionally biased region" description="Basic and acidic residues" evidence="8">
    <location>
        <begin position="121"/>
        <end position="130"/>
    </location>
</feature>
<feature type="compositionally biased region" description="Basic and acidic residues" evidence="8">
    <location>
        <begin position="284"/>
        <end position="304"/>
    </location>
</feature>
<evidence type="ECO:0000256" key="5">
    <source>
        <dbReference type="ARBA" id="ARBA00022884"/>
    </source>
</evidence>
<dbReference type="EMBL" id="SWFT01000066">
    <property type="protein sequence ID" value="KAA8903733.1"/>
    <property type="molecule type" value="Genomic_DNA"/>
</dbReference>
<dbReference type="InterPro" id="IPR035979">
    <property type="entry name" value="RBD_domain_sf"/>
</dbReference>
<comment type="subcellular location">
    <subcellularLocation>
        <location evidence="1">Nucleus</location>
        <location evidence="1">Nucleolus</location>
    </subcellularLocation>
</comment>
<dbReference type="InterPro" id="IPR034353">
    <property type="entry name" value="ABT1/ESF2_RRM"/>
</dbReference>
<evidence type="ECO:0000256" key="2">
    <source>
        <dbReference type="ARBA" id="ARBA00005819"/>
    </source>
</evidence>
<dbReference type="OMA" id="TRKHNDF"/>
<dbReference type="GO" id="GO:0000472">
    <property type="term" value="P:endonucleolytic cleavage to generate mature 5'-end of SSU-rRNA from (SSU-rRNA, 5.8S rRNA, LSU-rRNA)"/>
    <property type="evidence" value="ECO:0007669"/>
    <property type="project" value="TreeGrafter"/>
</dbReference>
<feature type="region of interest" description="Disordered" evidence="8">
    <location>
        <begin position="284"/>
        <end position="320"/>
    </location>
</feature>
<dbReference type="SUPFAM" id="SSF54928">
    <property type="entry name" value="RNA-binding domain, RBD"/>
    <property type="match status" value="1"/>
</dbReference>
<keyword evidence="6" id="KW-0539">Nucleus</keyword>
<dbReference type="GO" id="GO:0000447">
    <property type="term" value="P:endonucleolytic cleavage in ITS1 to separate SSU-rRNA from 5.8S rRNA and LSU-rRNA from tricistronic rRNA transcript (SSU-rRNA, 5.8S rRNA, LSU-rRNA)"/>
    <property type="evidence" value="ECO:0007669"/>
    <property type="project" value="TreeGrafter"/>
</dbReference>
<name>A0A642UR90_DIURU</name>
<accession>A0A642UR90</accession>
<dbReference type="PANTHER" id="PTHR12311:SF7">
    <property type="entry name" value="ACTIVATOR OF BASAL TRANSCRIPTION 1"/>
    <property type="match status" value="1"/>
</dbReference>
<evidence type="ECO:0000256" key="3">
    <source>
        <dbReference type="ARBA" id="ARBA00013906"/>
    </source>
</evidence>
<dbReference type="Gene3D" id="3.30.70.330">
    <property type="match status" value="1"/>
</dbReference>
<dbReference type="OrthoDB" id="287393at2759"/>
<feature type="region of interest" description="Disordered" evidence="8">
    <location>
        <begin position="1"/>
        <end position="134"/>
    </location>
</feature>
<dbReference type="RefSeq" id="XP_034012939.1">
    <property type="nucleotide sequence ID" value="XM_034154875.1"/>
</dbReference>
<evidence type="ECO:0000256" key="1">
    <source>
        <dbReference type="ARBA" id="ARBA00004604"/>
    </source>
</evidence>
<organism evidence="9 10">
    <name type="scientific">Diutina rugosa</name>
    <name type="common">Yeast</name>
    <name type="synonym">Candida rugosa</name>
    <dbReference type="NCBI Taxonomy" id="5481"/>
    <lineage>
        <taxon>Eukaryota</taxon>
        <taxon>Fungi</taxon>
        <taxon>Dikarya</taxon>
        <taxon>Ascomycota</taxon>
        <taxon>Saccharomycotina</taxon>
        <taxon>Pichiomycetes</taxon>
        <taxon>Debaryomycetaceae</taxon>
        <taxon>Diutina</taxon>
    </lineage>
</organism>
<feature type="compositionally biased region" description="Acidic residues" evidence="8">
    <location>
        <begin position="52"/>
        <end position="101"/>
    </location>
</feature>
<feature type="compositionally biased region" description="Acidic residues" evidence="8">
    <location>
        <begin position="22"/>
        <end position="34"/>
    </location>
</feature>
<dbReference type="VEuPathDB" id="FungiDB:DIURU_002245"/>
<dbReference type="GeneID" id="54780896"/>
<comment type="similarity">
    <text evidence="2">Belongs to the ESF2/ABP1 family.</text>
</comment>
<evidence type="ECO:0000313" key="9">
    <source>
        <dbReference type="EMBL" id="KAA8903733.1"/>
    </source>
</evidence>
<comment type="caution">
    <text evidence="9">The sequence shown here is derived from an EMBL/GenBank/DDBJ whole genome shotgun (WGS) entry which is preliminary data.</text>
</comment>
<dbReference type="GO" id="GO:0003723">
    <property type="term" value="F:RNA binding"/>
    <property type="evidence" value="ECO:0007669"/>
    <property type="project" value="UniProtKB-KW"/>
</dbReference>
<keyword evidence="10" id="KW-1185">Reference proteome</keyword>
<reference evidence="9 10" key="1">
    <citation type="submission" date="2019-07" db="EMBL/GenBank/DDBJ databases">
        <title>Genome assembly of two rare yeast pathogens: Diutina rugosa and Trichomonascus ciferrii.</title>
        <authorList>
            <person name="Mixao V."/>
            <person name="Saus E."/>
            <person name="Hansen A."/>
            <person name="Lass-Flor C."/>
            <person name="Gabaldon T."/>
        </authorList>
    </citation>
    <scope>NUCLEOTIDE SEQUENCE [LARGE SCALE GENOMIC DNA]</scope>
    <source>
        <strain evidence="9 10">CBS 613</strain>
    </source>
</reference>
<evidence type="ECO:0000256" key="6">
    <source>
        <dbReference type="ARBA" id="ARBA00023242"/>
    </source>
</evidence>